<proteinExistence type="predicted"/>
<gene>
    <name evidence="1" type="ORF">GALL_551820</name>
</gene>
<organism evidence="1">
    <name type="scientific">mine drainage metagenome</name>
    <dbReference type="NCBI Taxonomy" id="410659"/>
    <lineage>
        <taxon>unclassified sequences</taxon>
        <taxon>metagenomes</taxon>
        <taxon>ecological metagenomes</taxon>
    </lineage>
</organism>
<dbReference type="AlphaFoldDB" id="A0A1J5PI89"/>
<protein>
    <submittedName>
        <fullName evidence="1">Uncharacterized protein</fullName>
    </submittedName>
</protein>
<accession>A0A1J5PI89</accession>
<comment type="caution">
    <text evidence="1">The sequence shown here is derived from an EMBL/GenBank/DDBJ whole genome shotgun (WGS) entry which is preliminary data.</text>
</comment>
<name>A0A1J5PI89_9ZZZZ</name>
<reference evidence="1" key="1">
    <citation type="submission" date="2016-10" db="EMBL/GenBank/DDBJ databases">
        <title>Sequence of Gallionella enrichment culture.</title>
        <authorList>
            <person name="Poehlein A."/>
            <person name="Muehling M."/>
            <person name="Daniel R."/>
        </authorList>
    </citation>
    <scope>NUCLEOTIDE SEQUENCE</scope>
</reference>
<evidence type="ECO:0000313" key="1">
    <source>
        <dbReference type="EMBL" id="OIQ63277.1"/>
    </source>
</evidence>
<dbReference type="EMBL" id="MLJW01009146">
    <property type="protein sequence ID" value="OIQ63277.1"/>
    <property type="molecule type" value="Genomic_DNA"/>
</dbReference>
<sequence>MWKREQRSLHRVWHQRRIVGDKHIARALGHVGRIAIAVAEIQSPGAGKTRVPRHDGGVERRHRLHCQHHGPRRRHRIGRRRIAAHFGAIKHHAVEILEERVIGQSVEKPVNRHVAIPSVAVRDDAQMRPALRLGDGMAQRHLPLAAFTNIGHRLEGHQQSRGVVDEKGRMFGAQRLEIAQLFADIFDTLEPLCLSCGVTRVGVKRILHCLGLFTRSNWRSIPIL</sequence>